<comment type="caution">
    <text evidence="2">The sequence shown here is derived from an EMBL/GenBank/DDBJ whole genome shotgun (WGS) entry which is preliminary data.</text>
</comment>
<keyword evidence="3" id="KW-1185">Reference proteome</keyword>
<gene>
    <name evidence="2" type="ORF">GCL60_12905</name>
</gene>
<feature type="compositionally biased region" description="Basic residues" evidence="1">
    <location>
        <begin position="1"/>
        <end position="15"/>
    </location>
</feature>
<sequence>MSHHNKFKNDKKHLKNNVYYNENESINSIKSSSETDDYDKRKKGFFSKNKHSETQNNDGFFFKLINFLISLRRHH</sequence>
<protein>
    <submittedName>
        <fullName evidence="2">Uncharacterized protein</fullName>
    </submittedName>
</protein>
<evidence type="ECO:0000313" key="2">
    <source>
        <dbReference type="EMBL" id="KAB8038066.1"/>
    </source>
</evidence>
<accession>A0A6N6VTP3</accession>
<evidence type="ECO:0000256" key="1">
    <source>
        <dbReference type="SAM" id="MobiDB-lite"/>
    </source>
</evidence>
<evidence type="ECO:0000313" key="3">
    <source>
        <dbReference type="Proteomes" id="UP000437748"/>
    </source>
</evidence>
<dbReference type="RefSeq" id="WP_153421143.1">
    <property type="nucleotide sequence ID" value="NZ_WFLM01000004.1"/>
</dbReference>
<dbReference type="Proteomes" id="UP000437748">
    <property type="component" value="Unassembled WGS sequence"/>
</dbReference>
<name>A0A6N6VTP3_9BACT</name>
<reference evidence="2 3" key="1">
    <citation type="submission" date="2019-10" db="EMBL/GenBank/DDBJ databases">
        <title>New species of Slilvanegrellaceae.</title>
        <authorList>
            <person name="Pitt A."/>
            <person name="Hahn M.W."/>
        </authorList>
    </citation>
    <scope>NUCLEOTIDE SEQUENCE [LARGE SCALE GENOMIC DNA]</scope>
    <source>
        <strain evidence="2 3">SP-Ram-0.45-NSY-1</strain>
    </source>
</reference>
<feature type="region of interest" description="Disordered" evidence="1">
    <location>
        <begin position="1"/>
        <end position="21"/>
    </location>
</feature>
<dbReference type="EMBL" id="WFLM01000004">
    <property type="protein sequence ID" value="KAB8038066.1"/>
    <property type="molecule type" value="Genomic_DNA"/>
</dbReference>
<organism evidence="2 3">
    <name type="scientific">Silvanigrella paludirubra</name>
    <dbReference type="NCBI Taxonomy" id="2499159"/>
    <lineage>
        <taxon>Bacteria</taxon>
        <taxon>Pseudomonadati</taxon>
        <taxon>Bdellovibrionota</taxon>
        <taxon>Oligoflexia</taxon>
        <taxon>Silvanigrellales</taxon>
        <taxon>Silvanigrellaceae</taxon>
        <taxon>Silvanigrella</taxon>
    </lineage>
</organism>
<dbReference type="AlphaFoldDB" id="A0A6N6VTP3"/>
<proteinExistence type="predicted"/>